<dbReference type="EMBL" id="WBJY01000002">
    <property type="protein sequence ID" value="KAB1648102.1"/>
    <property type="molecule type" value="Genomic_DNA"/>
</dbReference>
<gene>
    <name evidence="5" type="ORF">F8O04_10280</name>
</gene>
<evidence type="ECO:0000313" key="5">
    <source>
        <dbReference type="EMBL" id="KAB1648102.1"/>
    </source>
</evidence>
<feature type="compositionally biased region" description="Basic and acidic residues" evidence="3">
    <location>
        <begin position="327"/>
        <end position="342"/>
    </location>
</feature>
<reference evidence="5 6" key="1">
    <citation type="submission" date="2019-09" db="EMBL/GenBank/DDBJ databases">
        <title>Phylogeny of genus Pseudoclavibacter and closely related genus.</title>
        <authorList>
            <person name="Li Y."/>
        </authorList>
    </citation>
    <scope>NUCLEOTIDE SEQUENCE [LARGE SCALE GENOMIC DNA]</scope>
    <source>
        <strain evidence="5 6">EGI 60007</strain>
    </source>
</reference>
<dbReference type="PANTHER" id="PTHR46566">
    <property type="entry name" value="1-PHOSPHOFRUCTOKINASE-RELATED"/>
    <property type="match status" value="1"/>
</dbReference>
<sequence>MPSVVTLTPAPVIDRTYFVERFDEGKVNRATDQVEFLSGKGLNVSRTLHLAGVATSAVLPIGKEDEHLLFRTPNPQLLRILRVPGRIRVNTQILEPSGRTTNINQKAVPIPADDWDEVVQMTIRELRALAADWLVVSGSVPRMAETGEHLDFDRLFAETRRLGTRIALDTSGSSLARLARSEHINLIKPNADELATLVDRHLHTVGDVLEAAHEVIERNGLEVALVSLGGDGAVAVTARETLWGHATAPRVVNTTGAGDATLAGFVGSSIQGPGRTGGRADFSELPRLTVKRALGAAVTYGALAVSVPTTIMDSLDDAPTPVVEAPDPERELSEPTKVFDVK</sequence>
<dbReference type="RefSeq" id="WP_158029297.1">
    <property type="nucleotide sequence ID" value="NZ_BMHG01000001.1"/>
</dbReference>
<dbReference type="GO" id="GO:0008443">
    <property type="term" value="F:phosphofructokinase activity"/>
    <property type="evidence" value="ECO:0007669"/>
    <property type="project" value="TreeGrafter"/>
</dbReference>
<dbReference type="OrthoDB" id="9801219at2"/>
<evidence type="ECO:0000256" key="2">
    <source>
        <dbReference type="ARBA" id="ARBA00022777"/>
    </source>
</evidence>
<dbReference type="InterPro" id="IPR029056">
    <property type="entry name" value="Ribokinase-like"/>
</dbReference>
<dbReference type="PANTHER" id="PTHR46566:SF5">
    <property type="entry name" value="1-PHOSPHOFRUCTOKINASE"/>
    <property type="match status" value="1"/>
</dbReference>
<evidence type="ECO:0000256" key="3">
    <source>
        <dbReference type="SAM" id="MobiDB-lite"/>
    </source>
</evidence>
<dbReference type="Pfam" id="PF00294">
    <property type="entry name" value="PfkB"/>
    <property type="match status" value="1"/>
</dbReference>
<accession>A0A6H9WKS4</accession>
<keyword evidence="6" id="KW-1185">Reference proteome</keyword>
<dbReference type="Proteomes" id="UP000431744">
    <property type="component" value="Unassembled WGS sequence"/>
</dbReference>
<dbReference type="SUPFAM" id="SSF53613">
    <property type="entry name" value="Ribokinase-like"/>
    <property type="match status" value="1"/>
</dbReference>
<dbReference type="Gene3D" id="3.40.1190.20">
    <property type="match status" value="1"/>
</dbReference>
<proteinExistence type="predicted"/>
<protein>
    <submittedName>
        <fullName evidence="5">1-phosphofructokinase family hexose kinase</fullName>
    </submittedName>
</protein>
<evidence type="ECO:0000256" key="1">
    <source>
        <dbReference type="ARBA" id="ARBA00022679"/>
    </source>
</evidence>
<evidence type="ECO:0000313" key="6">
    <source>
        <dbReference type="Proteomes" id="UP000431744"/>
    </source>
</evidence>
<evidence type="ECO:0000259" key="4">
    <source>
        <dbReference type="Pfam" id="PF00294"/>
    </source>
</evidence>
<feature type="region of interest" description="Disordered" evidence="3">
    <location>
        <begin position="317"/>
        <end position="342"/>
    </location>
</feature>
<keyword evidence="1" id="KW-0808">Transferase</keyword>
<dbReference type="InterPro" id="IPR002173">
    <property type="entry name" value="Carboh/pur_kinase_PfkB_CS"/>
</dbReference>
<comment type="caution">
    <text evidence="5">The sequence shown here is derived from an EMBL/GenBank/DDBJ whole genome shotgun (WGS) entry which is preliminary data.</text>
</comment>
<keyword evidence="2 5" id="KW-0418">Kinase</keyword>
<dbReference type="AlphaFoldDB" id="A0A6H9WKS4"/>
<organism evidence="5 6">
    <name type="scientific">Pseudoclavibacter endophyticus</name>
    <dbReference type="NCBI Taxonomy" id="1778590"/>
    <lineage>
        <taxon>Bacteria</taxon>
        <taxon>Bacillati</taxon>
        <taxon>Actinomycetota</taxon>
        <taxon>Actinomycetes</taxon>
        <taxon>Micrococcales</taxon>
        <taxon>Microbacteriaceae</taxon>
        <taxon>Pseudoclavibacter</taxon>
    </lineage>
</organism>
<dbReference type="PROSITE" id="PS00584">
    <property type="entry name" value="PFKB_KINASES_2"/>
    <property type="match status" value="1"/>
</dbReference>
<feature type="domain" description="Carbohydrate kinase PfkB" evidence="4">
    <location>
        <begin position="13"/>
        <end position="311"/>
    </location>
</feature>
<name>A0A6H9WKS4_9MICO</name>
<dbReference type="GO" id="GO:0005829">
    <property type="term" value="C:cytosol"/>
    <property type="evidence" value="ECO:0007669"/>
    <property type="project" value="TreeGrafter"/>
</dbReference>
<dbReference type="InterPro" id="IPR011611">
    <property type="entry name" value="PfkB_dom"/>
</dbReference>